<feature type="region of interest" description="Disordered" evidence="1">
    <location>
        <begin position="339"/>
        <end position="489"/>
    </location>
</feature>
<dbReference type="OrthoDB" id="2506204at2759"/>
<feature type="region of interest" description="Disordered" evidence="1">
    <location>
        <begin position="678"/>
        <end position="768"/>
    </location>
</feature>
<dbReference type="Proteomes" id="UP000054342">
    <property type="component" value="Unassembled WGS sequence"/>
</dbReference>
<protein>
    <recommendedName>
        <fullName evidence="5">Het-C-domain-containing protein</fullName>
    </recommendedName>
</protein>
<evidence type="ECO:0000256" key="1">
    <source>
        <dbReference type="SAM" id="MobiDB-lite"/>
    </source>
</evidence>
<dbReference type="HOGENOM" id="CLU_010063_0_0_1"/>
<dbReference type="Pfam" id="PF07217">
    <property type="entry name" value="Het-C"/>
    <property type="match status" value="1"/>
</dbReference>
<sequence length="912" mass="99050">MALSRNVLLILVLGLILFTCRAHAFGAGNIASISAVEGKNWRHGDIEDVLKTLACIKHHKWNSMMIKRVYFGNWLRDYSQAMDTGALKKAQPETIRILVWLLSFLGFGYATAEFEVTSERLGVYRPEEHIDNPKDYNDNEDARQYDVRLRAPVRDIELQIDPETGMKNYIANGKGDWATSAAFVKYSFERSIHHGRLYLNGHGFFKGKDEDLAEALRCLGQGLHTLEDFGAHTNYVELALREMGFHNVFPHVGTATGINLHGKHVFPLVTGTFGMVDFYHSVLGEATDHFTQSEVNEMDNALGTAQQAAQSSNPLMTLVKLLSKVPGTRDLCDEAERLQANSQAQAQAQARGGEPGFGGQGGFRSVDDFGGSTRGVDDWASNRAGYPGQQGSDNSWNAPQQGYQHSQQNWGQPQHQQWQDPAQQNFNPHDQFPGAQHNWQQQPAASAWDQNAQPQQWNQPQHPAQTQQAAPTQASQQQSSAPAGLPGLPDFDPAKTIAQIYPILVFRDKVVRTISAIIEKIPGLEALVDRITETLTVFILSLLAPFVRPVINAISKSLQTGSEGVINSSGKHQYEVWTDAHCSDPTHSMLSKDHFSNILNEPAGNVAAEILKFIAPRVLYAWEHPNVPVEQVMRDVESIFHHPAIRNERTEVHRNMFAAVRRWVDGMSDRGRNLDSVLSSESVRAGKNHKAGVNPHMQQTHAPQHQQQGHAGGGGLGGFASFLPGQHGQQQHGGSNSPFGMVSNVIGSFTGSGQGHQQGGHGGSGGGLGSVLHVAEQFHIPGAQSAGKYSKYLGGFGGGGGGGHSGKRGLDDGDDGPDGPDEFAAFAGAEVGSGRELHEAAMSSDARAPSAMPMQAPSGYEQYGLQPGAEEGYGQGVYQYQTNYQDPYQYGGPGQGQGQYGGGESQGYYGGR</sequence>
<feature type="compositionally biased region" description="Low complexity" evidence="1">
    <location>
        <begin position="404"/>
        <end position="425"/>
    </location>
</feature>
<dbReference type="EMBL" id="KN847317">
    <property type="protein sequence ID" value="KIW60138.1"/>
    <property type="molecule type" value="Genomic_DNA"/>
</dbReference>
<feature type="compositionally biased region" description="Gly residues" evidence="1">
    <location>
        <begin position="891"/>
        <end position="912"/>
    </location>
</feature>
<dbReference type="PANTHER" id="PTHR14905:SF7">
    <property type="entry name" value="VON WILLEBRAND FACTOR A DOMAIN-CONTAINING PROTEIN 7"/>
    <property type="match status" value="1"/>
</dbReference>
<organism evidence="3 4">
    <name type="scientific">Exophiala xenobiotica</name>
    <dbReference type="NCBI Taxonomy" id="348802"/>
    <lineage>
        <taxon>Eukaryota</taxon>
        <taxon>Fungi</taxon>
        <taxon>Dikarya</taxon>
        <taxon>Ascomycota</taxon>
        <taxon>Pezizomycotina</taxon>
        <taxon>Eurotiomycetes</taxon>
        <taxon>Chaetothyriomycetidae</taxon>
        <taxon>Chaetothyriales</taxon>
        <taxon>Herpotrichiellaceae</taxon>
        <taxon>Exophiala</taxon>
    </lineage>
</organism>
<feature type="region of interest" description="Disordered" evidence="1">
    <location>
        <begin position="884"/>
        <end position="912"/>
    </location>
</feature>
<feature type="compositionally biased region" description="Low complexity" evidence="1">
    <location>
        <begin position="339"/>
        <end position="352"/>
    </location>
</feature>
<dbReference type="GeneID" id="25322286"/>
<evidence type="ECO:0000313" key="3">
    <source>
        <dbReference type="EMBL" id="KIW60138.1"/>
    </source>
</evidence>
<feature type="compositionally biased region" description="Gly residues" evidence="1">
    <location>
        <begin position="750"/>
        <end position="768"/>
    </location>
</feature>
<feature type="chain" id="PRO_5002257098" description="Het-C-domain-containing protein" evidence="2">
    <location>
        <begin position="23"/>
        <end position="912"/>
    </location>
</feature>
<dbReference type="PANTHER" id="PTHR14905">
    <property type="entry name" value="NG37"/>
    <property type="match status" value="1"/>
</dbReference>
<evidence type="ECO:0000256" key="2">
    <source>
        <dbReference type="SAM" id="SignalP"/>
    </source>
</evidence>
<feature type="compositionally biased region" description="Gly residues" evidence="1">
    <location>
        <begin position="353"/>
        <end position="362"/>
    </location>
</feature>
<feature type="compositionally biased region" description="Acidic residues" evidence="1">
    <location>
        <begin position="812"/>
        <end position="821"/>
    </location>
</feature>
<dbReference type="InterPro" id="IPR010816">
    <property type="entry name" value="Het-C"/>
</dbReference>
<accession>A0A0D2EWM6</accession>
<feature type="compositionally biased region" description="Low complexity" evidence="1">
    <location>
        <begin position="725"/>
        <end position="734"/>
    </location>
</feature>
<feature type="compositionally biased region" description="Polar residues" evidence="1">
    <location>
        <begin position="389"/>
        <end position="403"/>
    </location>
</feature>
<dbReference type="RefSeq" id="XP_013320723.1">
    <property type="nucleotide sequence ID" value="XM_013465269.1"/>
</dbReference>
<feature type="compositionally biased region" description="Low complexity" evidence="1">
    <location>
        <begin position="450"/>
        <end position="483"/>
    </location>
</feature>
<keyword evidence="4" id="KW-1185">Reference proteome</keyword>
<feature type="region of interest" description="Disordered" evidence="1">
    <location>
        <begin position="839"/>
        <end position="872"/>
    </location>
</feature>
<evidence type="ECO:0008006" key="5">
    <source>
        <dbReference type="Google" id="ProtNLM"/>
    </source>
</evidence>
<feature type="compositionally biased region" description="Low complexity" evidence="1">
    <location>
        <begin position="698"/>
        <end position="709"/>
    </location>
</feature>
<feature type="signal peptide" evidence="2">
    <location>
        <begin position="1"/>
        <end position="22"/>
    </location>
</feature>
<name>A0A0D2EWM6_9EURO</name>
<keyword evidence="2" id="KW-0732">Signal</keyword>
<dbReference type="AlphaFoldDB" id="A0A0D2EWM6"/>
<dbReference type="STRING" id="348802.A0A0D2EWM6"/>
<gene>
    <name evidence="3" type="ORF">PV05_00378</name>
</gene>
<proteinExistence type="predicted"/>
<dbReference type="InterPro" id="IPR052577">
    <property type="entry name" value="VWA7"/>
</dbReference>
<feature type="region of interest" description="Disordered" evidence="1">
    <location>
        <begin position="801"/>
        <end position="823"/>
    </location>
</feature>
<evidence type="ECO:0000313" key="4">
    <source>
        <dbReference type="Proteomes" id="UP000054342"/>
    </source>
</evidence>
<reference evidence="3 4" key="1">
    <citation type="submission" date="2015-01" db="EMBL/GenBank/DDBJ databases">
        <title>The Genome Sequence of Exophiala xenobiotica CBS118157.</title>
        <authorList>
            <consortium name="The Broad Institute Genomics Platform"/>
            <person name="Cuomo C."/>
            <person name="de Hoog S."/>
            <person name="Gorbushina A."/>
            <person name="Stielow B."/>
            <person name="Teixiera M."/>
            <person name="Abouelleil A."/>
            <person name="Chapman S.B."/>
            <person name="Priest M."/>
            <person name="Young S.K."/>
            <person name="Wortman J."/>
            <person name="Nusbaum C."/>
            <person name="Birren B."/>
        </authorList>
    </citation>
    <scope>NUCLEOTIDE SEQUENCE [LARGE SCALE GENOMIC DNA]</scope>
    <source>
        <strain evidence="3 4">CBS 118157</strain>
    </source>
</reference>